<dbReference type="Proteomes" id="UP000246171">
    <property type="component" value="Unassembled WGS sequence"/>
</dbReference>
<dbReference type="OrthoDB" id="10290058at2759"/>
<evidence type="ECO:0000256" key="1">
    <source>
        <dbReference type="SAM" id="MobiDB-lite"/>
    </source>
</evidence>
<evidence type="ECO:0000313" key="3">
    <source>
        <dbReference type="Proteomes" id="UP000246171"/>
    </source>
</evidence>
<feature type="compositionally biased region" description="Basic and acidic residues" evidence="1">
    <location>
        <begin position="48"/>
        <end position="72"/>
    </location>
</feature>
<keyword evidence="3" id="KW-1185">Reference proteome</keyword>
<name>A0A317W510_ASPEC</name>
<accession>A0A317W510</accession>
<dbReference type="GeneID" id="37048346"/>
<reference evidence="2" key="1">
    <citation type="submission" date="2016-12" db="EMBL/GenBank/DDBJ databases">
        <title>The genomes of Aspergillus section Nigri reveals drivers in fungal speciation.</title>
        <authorList>
            <consortium name="DOE Joint Genome Institute"/>
            <person name="Vesth T.C."/>
            <person name="Nybo J."/>
            <person name="Theobald S."/>
            <person name="Brandl J."/>
            <person name="Frisvad J.C."/>
            <person name="Nielsen K.F."/>
            <person name="Lyhne E.K."/>
            <person name="Kogle M.E."/>
            <person name="Kuo A."/>
            <person name="Riley R."/>
            <person name="Clum A."/>
            <person name="Nolan M."/>
            <person name="Lipzen A."/>
            <person name="Salamov A."/>
            <person name="Henrissat B."/>
            <person name="Wiebenga A."/>
            <person name="De vries R.P."/>
            <person name="Grigoriev I.V."/>
            <person name="Mortensen U.H."/>
            <person name="Andersen M.R."/>
            <person name="Baker S.E."/>
        </authorList>
    </citation>
    <scope>NUCLEOTIDE SEQUENCE</scope>
    <source>
        <strain evidence="2">CBS 122712</strain>
    </source>
</reference>
<dbReference type="EMBL" id="MSFU01000004">
    <property type="protein sequence ID" value="PWY81135.1"/>
    <property type="molecule type" value="Genomic_DNA"/>
</dbReference>
<gene>
    <name evidence="2" type="ORF">BO83DRAFT_170307</name>
</gene>
<dbReference type="AlphaFoldDB" id="A0A317W510"/>
<dbReference type="VEuPathDB" id="FungiDB:BO83DRAFT_170307"/>
<organism evidence="2 3">
    <name type="scientific">Aspergillus eucalypticola (strain CBS 122712 / IBT 29274)</name>
    <dbReference type="NCBI Taxonomy" id="1448314"/>
    <lineage>
        <taxon>Eukaryota</taxon>
        <taxon>Fungi</taxon>
        <taxon>Dikarya</taxon>
        <taxon>Ascomycota</taxon>
        <taxon>Pezizomycotina</taxon>
        <taxon>Eurotiomycetes</taxon>
        <taxon>Eurotiomycetidae</taxon>
        <taxon>Eurotiales</taxon>
        <taxon>Aspergillaceae</taxon>
        <taxon>Aspergillus</taxon>
        <taxon>Aspergillus subgen. Circumdati</taxon>
    </lineage>
</organism>
<protein>
    <submittedName>
        <fullName evidence="2">Uncharacterized protein</fullName>
    </submittedName>
</protein>
<dbReference type="RefSeq" id="XP_025391558.1">
    <property type="nucleotide sequence ID" value="XM_025526384.1"/>
</dbReference>
<sequence>MDPWLYIQIKRGPRNFCFLPTPIERQAASLTTNRLHLASGSAPVSIRADGDEVRKRPFDPGKHSPPETEKGPCSRCLNISPELCTALARNGGHVEGLEIDRARLRWTESAQAAEDPWANLRTSWQEESFGIISFAICFSISPGPIVGRHRRWVGSFSSCLLSRGETYRGPER</sequence>
<feature type="region of interest" description="Disordered" evidence="1">
    <location>
        <begin position="46"/>
        <end position="72"/>
    </location>
</feature>
<proteinExistence type="predicted"/>
<evidence type="ECO:0000313" key="2">
    <source>
        <dbReference type="EMBL" id="PWY81135.1"/>
    </source>
</evidence>
<comment type="caution">
    <text evidence="2">The sequence shown here is derived from an EMBL/GenBank/DDBJ whole genome shotgun (WGS) entry which is preliminary data.</text>
</comment>